<proteinExistence type="predicted"/>
<dbReference type="Gene3D" id="3.30.565.10">
    <property type="entry name" value="Histidine kinase-like ATPase, C-terminal domain"/>
    <property type="match status" value="1"/>
</dbReference>
<name>A0A063Y036_9GAMM</name>
<dbReference type="AlphaFoldDB" id="A0A063Y036"/>
<accession>A0A063Y036</accession>
<gene>
    <name evidence="3" type="ORF">ADINL_1748</name>
</gene>
<dbReference type="InterPro" id="IPR050640">
    <property type="entry name" value="Bact_2-comp_sensor_kinase"/>
</dbReference>
<dbReference type="PANTHER" id="PTHR34220:SF7">
    <property type="entry name" value="SENSOR HISTIDINE KINASE YPDA"/>
    <property type="match status" value="1"/>
</dbReference>
<keyword evidence="1" id="KW-0812">Transmembrane</keyword>
<comment type="caution">
    <text evidence="3">The sequence shown here is derived from an EMBL/GenBank/DDBJ whole genome shotgun (WGS) entry which is preliminary data.</text>
</comment>
<evidence type="ECO:0000313" key="3">
    <source>
        <dbReference type="EMBL" id="KDE39708.1"/>
    </source>
</evidence>
<dbReference type="GO" id="GO:0000155">
    <property type="term" value="F:phosphorelay sensor kinase activity"/>
    <property type="evidence" value="ECO:0007669"/>
    <property type="project" value="InterPro"/>
</dbReference>
<protein>
    <submittedName>
        <fullName evidence="3">Two-component system sensor protein</fullName>
    </submittedName>
</protein>
<keyword evidence="4" id="KW-1185">Reference proteome</keyword>
<keyword evidence="1" id="KW-1133">Transmembrane helix</keyword>
<dbReference type="PATRIC" id="fig|267850.7.peg.1718"/>
<dbReference type="STRING" id="267850.ADINL_1748"/>
<dbReference type="GO" id="GO:0016020">
    <property type="term" value="C:membrane"/>
    <property type="evidence" value="ECO:0007669"/>
    <property type="project" value="InterPro"/>
</dbReference>
<dbReference type="SUPFAM" id="SSF55874">
    <property type="entry name" value="ATPase domain of HSP90 chaperone/DNA topoisomerase II/histidine kinase"/>
    <property type="match status" value="1"/>
</dbReference>
<reference evidence="3 4" key="1">
    <citation type="journal article" date="2005" name="Int. J. Syst. Evol. Microbiol.">
        <title>Nitrincola lacisaponensis gen. nov., sp. nov., a novel alkaliphilic bacterium isolated from an alkaline, saline lake.</title>
        <authorList>
            <person name="Dimitriu P.A."/>
            <person name="Shukla S.K."/>
            <person name="Conradt J."/>
            <person name="Marquez M.C."/>
            <person name="Ventosa A."/>
            <person name="Maglia A."/>
            <person name="Peyton B.M."/>
            <person name="Pinkart H.C."/>
            <person name="Mormile M.R."/>
        </authorList>
    </citation>
    <scope>NUCLEOTIDE SEQUENCE [LARGE SCALE GENOMIC DNA]</scope>
    <source>
        <strain evidence="3 4">4CA</strain>
    </source>
</reference>
<evidence type="ECO:0000259" key="2">
    <source>
        <dbReference type="Pfam" id="PF06580"/>
    </source>
</evidence>
<dbReference type="PANTHER" id="PTHR34220">
    <property type="entry name" value="SENSOR HISTIDINE KINASE YPDA"/>
    <property type="match status" value="1"/>
</dbReference>
<evidence type="ECO:0000313" key="4">
    <source>
        <dbReference type="Proteomes" id="UP000027318"/>
    </source>
</evidence>
<dbReference type="InterPro" id="IPR010559">
    <property type="entry name" value="Sig_transdc_His_kin_internal"/>
</dbReference>
<keyword evidence="1" id="KW-0472">Membrane</keyword>
<feature type="domain" description="Signal transduction histidine kinase internal region" evidence="2">
    <location>
        <begin position="133"/>
        <end position="210"/>
    </location>
</feature>
<feature type="transmembrane region" description="Helical" evidence="1">
    <location>
        <begin position="29"/>
        <end position="49"/>
    </location>
</feature>
<dbReference type="Proteomes" id="UP000027318">
    <property type="component" value="Unassembled WGS sequence"/>
</dbReference>
<feature type="transmembrane region" description="Helical" evidence="1">
    <location>
        <begin position="61"/>
        <end position="84"/>
    </location>
</feature>
<dbReference type="InterPro" id="IPR036890">
    <property type="entry name" value="HATPase_C_sf"/>
</dbReference>
<evidence type="ECO:0000256" key="1">
    <source>
        <dbReference type="SAM" id="Phobius"/>
    </source>
</evidence>
<sequence>MRATVLAQAVAILLALAPGTLEDRWFRLGLSTLFVQWVTLLSLMILCQIQKRWPHQTPKQLAILALSVLLSCTALVSLVAYGLLTGKGWEAQVEPGLFILHNLLIAGIVGVIGLQFYLMHLERHQRIAAQSRAELDALQARIRPHFLFNSLNTTAELTRQDPEAAEQALLNLSNLFRAALKAGESSHLKAELELADAYLSLESWRLGSRLSVSRQIPEHLPDIPLPTLTLQPLLENAVRYGIESNPSPGTIQVQVLLSEKHLTLLIQNPLPATDAERLKGNGMAIENIRQRLALMYDDRARLTTGEVEGEYRVKLVIPFQETNACAP</sequence>
<organism evidence="3 4">
    <name type="scientific">Nitrincola lacisaponensis</name>
    <dbReference type="NCBI Taxonomy" id="267850"/>
    <lineage>
        <taxon>Bacteria</taxon>
        <taxon>Pseudomonadati</taxon>
        <taxon>Pseudomonadota</taxon>
        <taxon>Gammaproteobacteria</taxon>
        <taxon>Oceanospirillales</taxon>
        <taxon>Oceanospirillaceae</taxon>
        <taxon>Nitrincola</taxon>
    </lineage>
</organism>
<feature type="transmembrane region" description="Helical" evidence="1">
    <location>
        <begin position="96"/>
        <end position="118"/>
    </location>
</feature>
<dbReference type="Pfam" id="PF06580">
    <property type="entry name" value="His_kinase"/>
    <property type="match status" value="1"/>
</dbReference>
<dbReference type="EMBL" id="JMSZ01000024">
    <property type="protein sequence ID" value="KDE39708.1"/>
    <property type="molecule type" value="Genomic_DNA"/>
</dbReference>